<organism evidence="2 3">
    <name type="scientific">Hufsiella ginkgonis</name>
    <dbReference type="NCBI Taxonomy" id="2695274"/>
    <lineage>
        <taxon>Bacteria</taxon>
        <taxon>Pseudomonadati</taxon>
        <taxon>Bacteroidota</taxon>
        <taxon>Sphingobacteriia</taxon>
        <taxon>Sphingobacteriales</taxon>
        <taxon>Sphingobacteriaceae</taxon>
        <taxon>Hufsiella</taxon>
    </lineage>
</organism>
<reference evidence="2 3" key="1">
    <citation type="submission" date="2019-11" db="EMBL/GenBank/DDBJ databases">
        <title>Pedobacter sp. HMF7056 Genome sequencing and assembly.</title>
        <authorList>
            <person name="Kang H."/>
            <person name="Kim H."/>
            <person name="Joh K."/>
        </authorList>
    </citation>
    <scope>NUCLEOTIDE SEQUENCE [LARGE SCALE GENOMIC DNA]</scope>
    <source>
        <strain evidence="2 3">HMF7056</strain>
    </source>
</reference>
<accession>A0A7K1XTD0</accession>
<evidence type="ECO:0000313" key="2">
    <source>
        <dbReference type="EMBL" id="MXV14098.1"/>
    </source>
</evidence>
<gene>
    <name evidence="2" type="ORF">GS398_02205</name>
</gene>
<sequence>MNANDHLSEQELAGNAAQQATPPATGNETRPGSPDEVLMDYQDLAESEGDAPRGKPPVPAIGLNGGQAPDDPDGIDISKYTGPESDESTRLSDPDAAYGTGPGNGLGEAE</sequence>
<proteinExistence type="predicted"/>
<comment type="caution">
    <text evidence="2">The sequence shown here is derived from an EMBL/GenBank/DDBJ whole genome shotgun (WGS) entry which is preliminary data.</text>
</comment>
<name>A0A7K1XTD0_9SPHI</name>
<dbReference type="AlphaFoldDB" id="A0A7K1XTD0"/>
<evidence type="ECO:0000313" key="3">
    <source>
        <dbReference type="Proteomes" id="UP000451233"/>
    </source>
</evidence>
<evidence type="ECO:0000256" key="1">
    <source>
        <dbReference type="SAM" id="MobiDB-lite"/>
    </source>
</evidence>
<dbReference type="RefSeq" id="WP_160905100.1">
    <property type="nucleotide sequence ID" value="NZ_WVHS01000001.1"/>
</dbReference>
<feature type="compositionally biased region" description="Polar residues" evidence="1">
    <location>
        <begin position="16"/>
        <end position="30"/>
    </location>
</feature>
<feature type="compositionally biased region" description="Gly residues" evidence="1">
    <location>
        <begin position="100"/>
        <end position="110"/>
    </location>
</feature>
<protein>
    <submittedName>
        <fullName evidence="2">Uncharacterized protein</fullName>
    </submittedName>
</protein>
<dbReference type="EMBL" id="WVHS01000001">
    <property type="protein sequence ID" value="MXV14098.1"/>
    <property type="molecule type" value="Genomic_DNA"/>
</dbReference>
<dbReference type="Proteomes" id="UP000451233">
    <property type="component" value="Unassembled WGS sequence"/>
</dbReference>
<feature type="region of interest" description="Disordered" evidence="1">
    <location>
        <begin position="1"/>
        <end position="110"/>
    </location>
</feature>
<keyword evidence="3" id="KW-1185">Reference proteome</keyword>